<dbReference type="HOGENOM" id="CLU_079463_0_0_1"/>
<evidence type="ECO:0000256" key="1">
    <source>
        <dbReference type="SAM" id="Phobius"/>
    </source>
</evidence>
<proteinExistence type="predicted"/>
<reference evidence="3 4" key="1">
    <citation type="journal article" date="2008" name="Nature">
        <title>The Trichoplax genome and the nature of placozoans.</title>
        <authorList>
            <person name="Srivastava M."/>
            <person name="Begovic E."/>
            <person name="Chapman J."/>
            <person name="Putnam N.H."/>
            <person name="Hellsten U."/>
            <person name="Kawashima T."/>
            <person name="Kuo A."/>
            <person name="Mitros T."/>
            <person name="Salamov A."/>
            <person name="Carpenter M.L."/>
            <person name="Signorovitch A.Y."/>
            <person name="Moreno M.A."/>
            <person name="Kamm K."/>
            <person name="Grimwood J."/>
            <person name="Schmutz J."/>
            <person name="Shapiro H."/>
            <person name="Grigoriev I.V."/>
            <person name="Buss L.W."/>
            <person name="Schierwater B."/>
            <person name="Dellaporta S.L."/>
            <person name="Rokhsar D.S."/>
        </authorList>
    </citation>
    <scope>NUCLEOTIDE SEQUENCE [LARGE SCALE GENOMIC DNA]</scope>
    <source>
        <strain evidence="3 4">Grell-BS-1999</strain>
    </source>
</reference>
<dbReference type="InterPro" id="IPR013766">
    <property type="entry name" value="Thioredoxin_domain"/>
</dbReference>
<feature type="domain" description="Thioredoxin" evidence="2">
    <location>
        <begin position="7"/>
        <end position="75"/>
    </location>
</feature>
<keyword evidence="1" id="KW-0472">Membrane</keyword>
<organism evidence="3 4">
    <name type="scientific">Trichoplax adhaerens</name>
    <name type="common">Trichoplax reptans</name>
    <dbReference type="NCBI Taxonomy" id="10228"/>
    <lineage>
        <taxon>Eukaryota</taxon>
        <taxon>Metazoa</taxon>
        <taxon>Placozoa</taxon>
        <taxon>Uniplacotomia</taxon>
        <taxon>Trichoplacea</taxon>
        <taxon>Trichoplacidae</taxon>
        <taxon>Trichoplax</taxon>
    </lineage>
</organism>
<keyword evidence="4" id="KW-1185">Reference proteome</keyword>
<dbReference type="OrthoDB" id="72053at2759"/>
<feature type="domain" description="Thioredoxin" evidence="2">
    <location>
        <begin position="91"/>
        <end position="175"/>
    </location>
</feature>
<keyword evidence="1" id="KW-0812">Transmembrane</keyword>
<protein>
    <recommendedName>
        <fullName evidence="2">Thioredoxin domain-containing protein</fullName>
    </recommendedName>
</protein>
<keyword evidence="1" id="KW-1133">Transmembrane helix</keyword>
<dbReference type="EMBL" id="DS985244">
    <property type="protein sequence ID" value="EDV25278.1"/>
    <property type="molecule type" value="Genomic_DNA"/>
</dbReference>
<sequence>MDVDWECRNCQEFNPLYNELAKELSSTDSQVKLGKLDATKYRHLAEKHNVGRLPALLYFRKRVPLLYTGNLAVDSISIWLDENRKSFVRRLDEDNFEHLTQASTGATTGDWLIQFASPGCEACKLVRANWEAVASHLRRKMNIATVDLSVNQGLARRFKIHQTPTVILFRHGSRYTYKTHNNDYTFYPIVAFATEDYRKVKAVTVEGKKGFFSELWGSLSFNFNIFTVLYICFALIAIVIVVACVCACKLAAEDNIDEANDEESEDESDTEDKKEK</sequence>
<dbReference type="PANTHER" id="PTHR19991:SF2">
    <property type="entry name" value="GH08893P"/>
    <property type="match status" value="1"/>
</dbReference>
<dbReference type="CTD" id="6752983"/>
<dbReference type="KEGG" id="tad:TRIADDRAFT_55148"/>
<dbReference type="PhylomeDB" id="B3RU42"/>
<dbReference type="RefSeq" id="XP_002111311.1">
    <property type="nucleotide sequence ID" value="XM_002111275.1"/>
</dbReference>
<dbReference type="AlphaFoldDB" id="B3RU42"/>
<evidence type="ECO:0000313" key="4">
    <source>
        <dbReference type="Proteomes" id="UP000009022"/>
    </source>
</evidence>
<dbReference type="InterPro" id="IPR036249">
    <property type="entry name" value="Thioredoxin-like_sf"/>
</dbReference>
<dbReference type="PANTHER" id="PTHR19991">
    <property type="entry name" value="L 2 01289"/>
    <property type="match status" value="1"/>
</dbReference>
<gene>
    <name evidence="3" type="ORF">TRIADDRAFT_55148</name>
</gene>
<accession>B3RU42</accession>
<evidence type="ECO:0000259" key="2">
    <source>
        <dbReference type="Pfam" id="PF00085"/>
    </source>
</evidence>
<dbReference type="eggNOG" id="KOG0191">
    <property type="taxonomic scope" value="Eukaryota"/>
</dbReference>
<dbReference type="InParanoid" id="B3RU42"/>
<dbReference type="CDD" id="cd02961">
    <property type="entry name" value="PDI_a_family"/>
    <property type="match status" value="2"/>
</dbReference>
<dbReference type="Proteomes" id="UP000009022">
    <property type="component" value="Unassembled WGS sequence"/>
</dbReference>
<name>B3RU42_TRIAD</name>
<evidence type="ECO:0000313" key="3">
    <source>
        <dbReference type="EMBL" id="EDV25278.1"/>
    </source>
</evidence>
<feature type="transmembrane region" description="Helical" evidence="1">
    <location>
        <begin position="228"/>
        <end position="248"/>
    </location>
</feature>
<dbReference type="Pfam" id="PF00085">
    <property type="entry name" value="Thioredoxin"/>
    <property type="match status" value="2"/>
</dbReference>
<dbReference type="STRING" id="10228.B3RU42"/>
<dbReference type="SUPFAM" id="SSF52833">
    <property type="entry name" value="Thioredoxin-like"/>
    <property type="match status" value="2"/>
</dbReference>
<dbReference type="Gene3D" id="3.40.30.10">
    <property type="entry name" value="Glutaredoxin"/>
    <property type="match status" value="2"/>
</dbReference>
<dbReference type="GeneID" id="6752983"/>